<comment type="caution">
    <text evidence="1">The sequence shown here is derived from an EMBL/GenBank/DDBJ whole genome shotgun (WGS) entry which is preliminary data.</text>
</comment>
<keyword evidence="2" id="KW-1185">Reference proteome</keyword>
<organism evidence="1 2">
    <name type="scientific">Marasmius tenuissimus</name>
    <dbReference type="NCBI Taxonomy" id="585030"/>
    <lineage>
        <taxon>Eukaryota</taxon>
        <taxon>Fungi</taxon>
        <taxon>Dikarya</taxon>
        <taxon>Basidiomycota</taxon>
        <taxon>Agaricomycotina</taxon>
        <taxon>Agaricomycetes</taxon>
        <taxon>Agaricomycetidae</taxon>
        <taxon>Agaricales</taxon>
        <taxon>Marasmiineae</taxon>
        <taxon>Marasmiaceae</taxon>
        <taxon>Marasmius</taxon>
    </lineage>
</organism>
<name>A0ABR3A713_9AGAR</name>
<gene>
    <name evidence="1" type="ORF">AAF712_003805</name>
</gene>
<accession>A0ABR3A713</accession>
<sequence>MPRSRPPRPILSESDLFSDIKVSPEEWHQTLTTMSSRSPETVPPLNAHVFVPSTKVFAYSEAIPLHVQLSGPLISLGDISGTTPDAKGRPPTVQVHLLRQVSLDVNGEKAWRNSILAYGQLRPIPPPMSSITNSACSREDSLDWEGELEVPKNLPCPSFNVGGLIVKDFIVLTVIPAEPRKSSLKYHQSSVSVRIVTDTWSEIPTTS</sequence>
<evidence type="ECO:0000313" key="2">
    <source>
        <dbReference type="Proteomes" id="UP001437256"/>
    </source>
</evidence>
<dbReference type="EMBL" id="JBBXMP010000014">
    <property type="protein sequence ID" value="KAL0069119.1"/>
    <property type="molecule type" value="Genomic_DNA"/>
</dbReference>
<protein>
    <submittedName>
        <fullName evidence="1">Uncharacterized protein</fullName>
    </submittedName>
</protein>
<proteinExistence type="predicted"/>
<reference evidence="1 2" key="1">
    <citation type="submission" date="2024-05" db="EMBL/GenBank/DDBJ databases">
        <title>A draft genome resource for the thread blight pathogen Marasmius tenuissimus strain MS-2.</title>
        <authorList>
            <person name="Yulfo-Soto G.E."/>
            <person name="Baruah I.K."/>
            <person name="Amoako-Attah I."/>
            <person name="Bukari Y."/>
            <person name="Meinhardt L.W."/>
            <person name="Bailey B.A."/>
            <person name="Cohen S.P."/>
        </authorList>
    </citation>
    <scope>NUCLEOTIDE SEQUENCE [LARGE SCALE GENOMIC DNA]</scope>
    <source>
        <strain evidence="1 2">MS-2</strain>
    </source>
</reference>
<evidence type="ECO:0000313" key="1">
    <source>
        <dbReference type="EMBL" id="KAL0069119.1"/>
    </source>
</evidence>
<dbReference type="Proteomes" id="UP001437256">
    <property type="component" value="Unassembled WGS sequence"/>
</dbReference>